<dbReference type="PRINTS" id="PR01012">
    <property type="entry name" value="NRPEPTIDEYR"/>
</dbReference>
<evidence type="ECO:0000256" key="9">
    <source>
        <dbReference type="RuleBase" id="RU000688"/>
    </source>
</evidence>
<organism evidence="12 13">
    <name type="scientific">Romanomermis culicivorax</name>
    <name type="common">Nematode worm</name>
    <dbReference type="NCBI Taxonomy" id="13658"/>
    <lineage>
        <taxon>Eukaryota</taxon>
        <taxon>Metazoa</taxon>
        <taxon>Ecdysozoa</taxon>
        <taxon>Nematoda</taxon>
        <taxon>Enoplea</taxon>
        <taxon>Dorylaimia</taxon>
        <taxon>Mermithida</taxon>
        <taxon>Mermithoidea</taxon>
        <taxon>Mermithidae</taxon>
        <taxon>Romanomermis</taxon>
    </lineage>
</organism>
<evidence type="ECO:0000313" key="12">
    <source>
        <dbReference type="Proteomes" id="UP000887565"/>
    </source>
</evidence>
<evidence type="ECO:0000256" key="7">
    <source>
        <dbReference type="ARBA" id="ARBA00023170"/>
    </source>
</evidence>
<name>A0A915JK73_ROMCU</name>
<evidence type="ECO:0000313" key="13">
    <source>
        <dbReference type="WBParaSite" id="nRc.2.0.1.t26446-RA"/>
    </source>
</evidence>
<evidence type="ECO:0000256" key="5">
    <source>
        <dbReference type="ARBA" id="ARBA00023040"/>
    </source>
</evidence>
<keyword evidence="7 9" id="KW-0675">Receptor</keyword>
<keyword evidence="6 10" id="KW-0472">Membrane</keyword>
<evidence type="ECO:0000256" key="8">
    <source>
        <dbReference type="ARBA" id="ARBA00023224"/>
    </source>
</evidence>
<dbReference type="PROSITE" id="PS50262">
    <property type="entry name" value="G_PROTEIN_RECEP_F1_2"/>
    <property type="match status" value="1"/>
</dbReference>
<feature type="transmembrane region" description="Helical" evidence="10">
    <location>
        <begin position="239"/>
        <end position="263"/>
    </location>
</feature>
<dbReference type="InterPro" id="IPR000611">
    <property type="entry name" value="NPY_rcpt"/>
</dbReference>
<reference evidence="13" key="1">
    <citation type="submission" date="2022-11" db="UniProtKB">
        <authorList>
            <consortium name="WormBaseParasite"/>
        </authorList>
    </citation>
    <scope>IDENTIFICATION</scope>
</reference>
<accession>A0A915JK73</accession>
<comment type="subcellular location">
    <subcellularLocation>
        <location evidence="1">Membrane</location>
        <topology evidence="1">Multi-pass membrane protein</topology>
    </subcellularLocation>
</comment>
<dbReference type="InterPro" id="IPR000276">
    <property type="entry name" value="GPCR_Rhodpsn"/>
</dbReference>
<feature type="transmembrane region" description="Helical" evidence="10">
    <location>
        <begin position="100"/>
        <end position="119"/>
    </location>
</feature>
<dbReference type="Pfam" id="PF00001">
    <property type="entry name" value="7tm_1"/>
    <property type="match status" value="1"/>
</dbReference>
<dbReference type="Gene3D" id="1.20.1070.10">
    <property type="entry name" value="Rhodopsin 7-helix transmembrane proteins"/>
    <property type="match status" value="1"/>
</dbReference>
<keyword evidence="5 9" id="KW-0297">G-protein coupled receptor</keyword>
<dbReference type="PANTHER" id="PTHR45695">
    <property type="entry name" value="LEUCOKININ RECEPTOR-RELATED"/>
    <property type="match status" value="1"/>
</dbReference>
<dbReference type="Proteomes" id="UP000887565">
    <property type="component" value="Unplaced"/>
</dbReference>
<dbReference type="SUPFAM" id="SSF81321">
    <property type="entry name" value="Family A G protein-coupled receptor-like"/>
    <property type="match status" value="1"/>
</dbReference>
<keyword evidence="3 9" id="KW-0812">Transmembrane</keyword>
<dbReference type="InterPro" id="IPR017452">
    <property type="entry name" value="GPCR_Rhodpsn_7TM"/>
</dbReference>
<dbReference type="PANTHER" id="PTHR45695:SF9">
    <property type="entry name" value="LEUCOKININ RECEPTOR"/>
    <property type="match status" value="1"/>
</dbReference>
<feature type="transmembrane region" description="Helical" evidence="10">
    <location>
        <begin position="63"/>
        <end position="88"/>
    </location>
</feature>
<dbReference type="GO" id="GO:0005886">
    <property type="term" value="C:plasma membrane"/>
    <property type="evidence" value="ECO:0007669"/>
    <property type="project" value="TreeGrafter"/>
</dbReference>
<dbReference type="WBParaSite" id="nRc.2.0.1.t26446-RA">
    <property type="protein sequence ID" value="nRc.2.0.1.t26446-RA"/>
    <property type="gene ID" value="nRc.2.0.1.g26446"/>
</dbReference>
<evidence type="ECO:0000256" key="10">
    <source>
        <dbReference type="SAM" id="Phobius"/>
    </source>
</evidence>
<dbReference type="AlphaFoldDB" id="A0A915JK73"/>
<dbReference type="PRINTS" id="PR00237">
    <property type="entry name" value="GPCRRHODOPSN"/>
</dbReference>
<evidence type="ECO:0000256" key="2">
    <source>
        <dbReference type="ARBA" id="ARBA00010663"/>
    </source>
</evidence>
<comment type="similarity">
    <text evidence="2 9">Belongs to the G-protein coupled receptor 1 family.</text>
</comment>
<keyword evidence="8 9" id="KW-0807">Transducer</keyword>
<dbReference type="GO" id="GO:0004983">
    <property type="term" value="F:neuropeptide Y receptor activity"/>
    <property type="evidence" value="ECO:0007669"/>
    <property type="project" value="InterPro"/>
</dbReference>
<evidence type="ECO:0000259" key="11">
    <source>
        <dbReference type="PROSITE" id="PS50262"/>
    </source>
</evidence>
<dbReference type="SMART" id="SM01381">
    <property type="entry name" value="7TM_GPCR_Srsx"/>
    <property type="match status" value="1"/>
</dbReference>
<evidence type="ECO:0000256" key="3">
    <source>
        <dbReference type="ARBA" id="ARBA00022692"/>
    </source>
</evidence>
<evidence type="ECO:0000256" key="1">
    <source>
        <dbReference type="ARBA" id="ARBA00004141"/>
    </source>
</evidence>
<dbReference type="PROSITE" id="PS00237">
    <property type="entry name" value="G_PROTEIN_RECEP_F1_1"/>
    <property type="match status" value="1"/>
</dbReference>
<proteinExistence type="inferred from homology"/>
<feature type="transmembrane region" description="Helical" evidence="10">
    <location>
        <begin position="180"/>
        <end position="198"/>
    </location>
</feature>
<sequence length="434" mass="49058">MDVVCKLGCLEKAIFCFNLLENYAKTEHPVPSFSSIAVNIYDKALSDETAPMKDLYSLTLAEYILWIILYGTVAFLAVAGNMLVIYIVSTCPKLQNVTSYFIVNLSIADAMTGLMAIPFKFQAALLQMWPLPAFMCSLVPFIETVSLSVSVFTLTGTAVDRFQTVVLKSNRKMSRETAKFIIVCIWAVSVAFSVPYGWDHRIFPRNATEPGGPELIVPACYPRNGEKLWWKIYNIYLTIIQYFVPLIIINVAYCVIAYQVWLAEPTIDDADERSLRFRKHKKKVVKMLVIVVTVFTFCWLPYETYLVLNEVRDGINDYYYINVIFFCCHWLAMSNSCLNPIIYAIYNDKFQREYKRVFCTLCGQKLSSSISNGATMLTMTTGDGRTTTGSVADSTERLNTAGLTKSINLTQSLPGIADQYHLYIASELGKDDDD</sequence>
<feature type="transmembrane region" description="Helical" evidence="10">
    <location>
        <begin position="284"/>
        <end position="302"/>
    </location>
</feature>
<dbReference type="OMA" id="RYSMRSY"/>
<keyword evidence="12" id="KW-1185">Reference proteome</keyword>
<feature type="domain" description="G-protein coupled receptors family 1 profile" evidence="11">
    <location>
        <begin position="80"/>
        <end position="343"/>
    </location>
</feature>
<feature type="transmembrane region" description="Helical" evidence="10">
    <location>
        <begin position="131"/>
        <end position="159"/>
    </location>
</feature>
<feature type="transmembrane region" description="Helical" evidence="10">
    <location>
        <begin position="318"/>
        <end position="346"/>
    </location>
</feature>
<protein>
    <submittedName>
        <fullName evidence="13">G-protein coupled receptors family 1 profile domain-containing protein</fullName>
    </submittedName>
</protein>
<evidence type="ECO:0000256" key="6">
    <source>
        <dbReference type="ARBA" id="ARBA00023136"/>
    </source>
</evidence>
<keyword evidence="4 10" id="KW-1133">Transmembrane helix</keyword>
<evidence type="ECO:0000256" key="4">
    <source>
        <dbReference type="ARBA" id="ARBA00022989"/>
    </source>
</evidence>